<dbReference type="EMBL" id="JAAXZR010000027">
    <property type="protein sequence ID" value="NLT80358.1"/>
    <property type="molecule type" value="Genomic_DNA"/>
</dbReference>
<reference evidence="7" key="1">
    <citation type="journal article" date="2020" name="Biotechnol. Biofuels">
        <title>New insights from the biogas microbiome by comprehensive genome-resolved metagenomics of nearly 1600 species originating from multiple anaerobic digesters.</title>
        <authorList>
            <person name="Campanaro S."/>
            <person name="Treu L."/>
            <person name="Rodriguez-R L.M."/>
            <person name="Kovalovszki A."/>
            <person name="Ziels R.M."/>
            <person name="Maus I."/>
            <person name="Zhu X."/>
            <person name="Kougias P.G."/>
            <person name="Basile A."/>
            <person name="Luo G."/>
            <person name="Schluter A."/>
            <person name="Konstantinidis K.T."/>
            <person name="Angelidaki I."/>
        </authorList>
    </citation>
    <scope>NUCLEOTIDE SEQUENCE</scope>
    <source>
        <strain evidence="7">AS01afH2WH_6</strain>
    </source>
</reference>
<gene>
    <name evidence="7" type="ORF">GXW98_08775</name>
</gene>
<comment type="function">
    <text evidence="1">General (non sugar-specific) component of the phosphoenolpyruvate-dependent sugar phosphotransferase system (sugar PTS). This major carbohydrate active-transport system catalyzes the phosphorylation of incoming sugar substrates concomitantly with their translocation across the cell membrane. The phosphoryl group from phosphoenolpyruvate (PEP) is transferred to the phosphoryl carrier protein HPr by enzyme I. Phospho-HPr then transfers it to the PTS EIIA domain.</text>
</comment>
<evidence type="ECO:0000256" key="1">
    <source>
        <dbReference type="ARBA" id="ARBA00003681"/>
    </source>
</evidence>
<proteinExistence type="predicted"/>
<feature type="domain" description="HPr" evidence="6">
    <location>
        <begin position="3"/>
        <end position="89"/>
    </location>
</feature>
<dbReference type="InterPro" id="IPR001020">
    <property type="entry name" value="PTS_HPr_His_P_site"/>
</dbReference>
<name>A0A971D0N8_9BIFI</name>
<evidence type="ECO:0000256" key="2">
    <source>
        <dbReference type="ARBA" id="ARBA00004496"/>
    </source>
</evidence>
<comment type="subcellular location">
    <subcellularLocation>
        <location evidence="2">Cytoplasm</location>
    </subcellularLocation>
</comment>
<evidence type="ECO:0000256" key="4">
    <source>
        <dbReference type="ARBA" id="ARBA00022490"/>
    </source>
</evidence>
<keyword evidence="4" id="KW-0963">Cytoplasm</keyword>
<evidence type="ECO:0000256" key="5">
    <source>
        <dbReference type="ARBA" id="ARBA00022683"/>
    </source>
</evidence>
<dbReference type="PROSITE" id="PS51257">
    <property type="entry name" value="PROKAR_LIPOPROTEIN"/>
    <property type="match status" value="1"/>
</dbReference>
<evidence type="ECO:0000256" key="3">
    <source>
        <dbReference type="ARBA" id="ARBA00020422"/>
    </source>
</evidence>
<dbReference type="Gene3D" id="3.30.1340.10">
    <property type="entry name" value="HPr-like"/>
    <property type="match status" value="1"/>
</dbReference>
<dbReference type="NCBIfam" id="TIGR01003">
    <property type="entry name" value="PTS_HPr_family"/>
    <property type="match status" value="1"/>
</dbReference>
<dbReference type="InterPro" id="IPR000032">
    <property type="entry name" value="HPr-like"/>
</dbReference>
<sequence length="89" mass="9016">MTTAKRIITIEDPVGIHARPASAFAQAVAASGCEVTIAKHAGDPGVDAASVLMVMSLGIQQGDAVEIVVEGDDSEKVADALAKTLLATE</sequence>
<dbReference type="GO" id="GO:0005737">
    <property type="term" value="C:cytoplasm"/>
    <property type="evidence" value="ECO:0007669"/>
    <property type="project" value="UniProtKB-SubCell"/>
</dbReference>
<keyword evidence="5" id="KW-0598">Phosphotransferase system</keyword>
<dbReference type="Pfam" id="PF00381">
    <property type="entry name" value="PTS-HPr"/>
    <property type="match status" value="1"/>
</dbReference>
<accession>A0A971D0N8</accession>
<comment type="caution">
    <text evidence="7">The sequence shown here is derived from an EMBL/GenBank/DDBJ whole genome shotgun (WGS) entry which is preliminary data.</text>
</comment>
<dbReference type="PANTHER" id="PTHR33705:SF2">
    <property type="entry name" value="PHOSPHOCARRIER PROTEIN NPR"/>
    <property type="match status" value="1"/>
</dbReference>
<evidence type="ECO:0000313" key="8">
    <source>
        <dbReference type="Proteomes" id="UP000767327"/>
    </source>
</evidence>
<dbReference type="CDD" id="cd00367">
    <property type="entry name" value="PTS-HPr_like"/>
    <property type="match status" value="1"/>
</dbReference>
<organism evidence="7 8">
    <name type="scientific">Bifidobacterium crudilactis</name>
    <dbReference type="NCBI Taxonomy" id="327277"/>
    <lineage>
        <taxon>Bacteria</taxon>
        <taxon>Bacillati</taxon>
        <taxon>Actinomycetota</taxon>
        <taxon>Actinomycetes</taxon>
        <taxon>Bifidobacteriales</taxon>
        <taxon>Bifidobacteriaceae</taxon>
        <taxon>Bifidobacterium</taxon>
    </lineage>
</organism>
<dbReference type="GO" id="GO:0009401">
    <property type="term" value="P:phosphoenolpyruvate-dependent sugar phosphotransferase system"/>
    <property type="evidence" value="ECO:0007669"/>
    <property type="project" value="UniProtKB-KW"/>
</dbReference>
<dbReference type="AlphaFoldDB" id="A0A971D0N8"/>
<dbReference type="InterPro" id="IPR035895">
    <property type="entry name" value="HPr-like_sf"/>
</dbReference>
<dbReference type="PROSITE" id="PS00369">
    <property type="entry name" value="PTS_HPR_HIS"/>
    <property type="match status" value="1"/>
</dbReference>
<dbReference type="PANTHER" id="PTHR33705">
    <property type="entry name" value="PHOSPHOCARRIER PROTEIN HPR"/>
    <property type="match status" value="1"/>
</dbReference>
<protein>
    <recommendedName>
        <fullName evidence="3">Phosphocarrier protein HPr</fullName>
    </recommendedName>
</protein>
<evidence type="ECO:0000259" key="6">
    <source>
        <dbReference type="PROSITE" id="PS51350"/>
    </source>
</evidence>
<dbReference type="PRINTS" id="PR00107">
    <property type="entry name" value="PHOSPHOCPHPR"/>
</dbReference>
<dbReference type="RefSeq" id="WP_273174505.1">
    <property type="nucleotide sequence ID" value="NZ_JAAXZR010000027.1"/>
</dbReference>
<dbReference type="PROSITE" id="PS51350">
    <property type="entry name" value="PTS_HPR_DOM"/>
    <property type="match status" value="1"/>
</dbReference>
<reference evidence="7" key="2">
    <citation type="submission" date="2020-01" db="EMBL/GenBank/DDBJ databases">
        <authorList>
            <person name="Campanaro S."/>
        </authorList>
    </citation>
    <scope>NUCLEOTIDE SEQUENCE</scope>
    <source>
        <strain evidence="7">AS01afH2WH_6</strain>
    </source>
</reference>
<dbReference type="SUPFAM" id="SSF55594">
    <property type="entry name" value="HPr-like"/>
    <property type="match status" value="1"/>
</dbReference>
<dbReference type="Proteomes" id="UP000767327">
    <property type="component" value="Unassembled WGS sequence"/>
</dbReference>
<dbReference type="InterPro" id="IPR050399">
    <property type="entry name" value="HPr"/>
</dbReference>
<evidence type="ECO:0000313" key="7">
    <source>
        <dbReference type="EMBL" id="NLT80358.1"/>
    </source>
</evidence>